<sequence>MCADVTHGRTGQPFRLLVKGCHEKEFETELRVDELIEDIHPSLLTAASRTSLILVATDLKP</sequence>
<evidence type="ECO:0000313" key="1">
    <source>
        <dbReference type="EMBL" id="GIH59188.1"/>
    </source>
</evidence>
<comment type="caution">
    <text evidence="1">The sequence shown here is derived from an EMBL/GenBank/DDBJ whole genome shotgun (WGS) entry which is preliminary data.</text>
</comment>
<dbReference type="EMBL" id="BOOF01000001">
    <property type="protein sequence ID" value="GIH59188.1"/>
    <property type="molecule type" value="Genomic_DNA"/>
</dbReference>
<dbReference type="Proteomes" id="UP000660454">
    <property type="component" value="Unassembled WGS sequence"/>
</dbReference>
<evidence type="ECO:0000313" key="2">
    <source>
        <dbReference type="Proteomes" id="UP000660454"/>
    </source>
</evidence>
<accession>A0ABQ4GCS3</accession>
<protein>
    <submittedName>
        <fullName evidence="1">Uncharacterized protein</fullName>
    </submittedName>
</protein>
<proteinExistence type="predicted"/>
<gene>
    <name evidence="1" type="ORF">Msi02_00050</name>
</gene>
<keyword evidence="2" id="KW-1185">Reference proteome</keyword>
<organism evidence="1 2">
    <name type="scientific">Microbispora siamensis</name>
    <dbReference type="NCBI Taxonomy" id="564413"/>
    <lineage>
        <taxon>Bacteria</taxon>
        <taxon>Bacillati</taxon>
        <taxon>Actinomycetota</taxon>
        <taxon>Actinomycetes</taxon>
        <taxon>Streptosporangiales</taxon>
        <taxon>Streptosporangiaceae</taxon>
        <taxon>Microbispora</taxon>
    </lineage>
</organism>
<name>A0ABQ4GCS3_9ACTN</name>
<reference evidence="1 2" key="1">
    <citation type="submission" date="2021-01" db="EMBL/GenBank/DDBJ databases">
        <title>Whole genome shotgun sequence of Microbispora siamensis NBRC 104113.</title>
        <authorList>
            <person name="Komaki H."/>
            <person name="Tamura T."/>
        </authorList>
    </citation>
    <scope>NUCLEOTIDE SEQUENCE [LARGE SCALE GENOMIC DNA]</scope>
    <source>
        <strain evidence="1 2">NBRC 104113</strain>
    </source>
</reference>